<keyword evidence="2" id="KW-1185">Reference proteome</keyword>
<evidence type="ECO:0000313" key="2">
    <source>
        <dbReference type="Proteomes" id="UP001055879"/>
    </source>
</evidence>
<protein>
    <submittedName>
        <fullName evidence="1">Uncharacterized protein</fullName>
    </submittedName>
</protein>
<proteinExistence type="predicted"/>
<dbReference type="Proteomes" id="UP001055879">
    <property type="component" value="Linkage Group LG08"/>
</dbReference>
<reference evidence="2" key="1">
    <citation type="journal article" date="2022" name="Mol. Ecol. Resour.">
        <title>The genomes of chicory, endive, great burdock and yacon provide insights into Asteraceae palaeo-polyploidization history and plant inulin production.</title>
        <authorList>
            <person name="Fan W."/>
            <person name="Wang S."/>
            <person name="Wang H."/>
            <person name="Wang A."/>
            <person name="Jiang F."/>
            <person name="Liu H."/>
            <person name="Zhao H."/>
            <person name="Xu D."/>
            <person name="Zhang Y."/>
        </authorList>
    </citation>
    <scope>NUCLEOTIDE SEQUENCE [LARGE SCALE GENOMIC DNA]</scope>
    <source>
        <strain evidence="2">cv. Niubang</strain>
    </source>
</reference>
<reference evidence="1 2" key="2">
    <citation type="journal article" date="2022" name="Mol. Ecol. Resour.">
        <title>The genomes of chicory, endive, great burdock and yacon provide insights into Asteraceae paleo-polyploidization history and plant inulin production.</title>
        <authorList>
            <person name="Fan W."/>
            <person name="Wang S."/>
            <person name="Wang H."/>
            <person name="Wang A."/>
            <person name="Jiang F."/>
            <person name="Liu H."/>
            <person name="Zhao H."/>
            <person name="Xu D."/>
            <person name="Zhang Y."/>
        </authorList>
    </citation>
    <scope>NUCLEOTIDE SEQUENCE [LARGE SCALE GENOMIC DNA]</scope>
    <source>
        <strain evidence="2">cv. Niubang</strain>
    </source>
</reference>
<evidence type="ECO:0000313" key="1">
    <source>
        <dbReference type="EMBL" id="KAI3706637.1"/>
    </source>
</evidence>
<organism evidence="1 2">
    <name type="scientific">Arctium lappa</name>
    <name type="common">Greater burdock</name>
    <name type="synonym">Lappa major</name>
    <dbReference type="NCBI Taxonomy" id="4217"/>
    <lineage>
        <taxon>Eukaryota</taxon>
        <taxon>Viridiplantae</taxon>
        <taxon>Streptophyta</taxon>
        <taxon>Embryophyta</taxon>
        <taxon>Tracheophyta</taxon>
        <taxon>Spermatophyta</taxon>
        <taxon>Magnoliopsida</taxon>
        <taxon>eudicotyledons</taxon>
        <taxon>Gunneridae</taxon>
        <taxon>Pentapetalae</taxon>
        <taxon>asterids</taxon>
        <taxon>campanulids</taxon>
        <taxon>Asterales</taxon>
        <taxon>Asteraceae</taxon>
        <taxon>Carduoideae</taxon>
        <taxon>Cardueae</taxon>
        <taxon>Arctiinae</taxon>
        <taxon>Arctium</taxon>
    </lineage>
</organism>
<name>A0ACB9A932_ARCLA</name>
<sequence length="575" mass="62511">MCLTGGGAKLSDFGTFIFWLFGVIRPYYMEYNGISVSFSTPPHNVAPSKQNPAVFHLILSPLLSSQFSFSVLPFPIAHCLPSTRSGFFFLPNNTPATHNHKLSKIPSRFIGNGESGNIVVKTGSLLSDSVMGRNGNGSWFSSIKKTLSTSSKEKKSQKSEKKGFVEENPSIPGTSIVENVGGSCDSHPFPQPEEVKPIEVDDEPPPKSASSVAVATGAAVASTAVAANMTPYSGKSMAEEAAIRIQTTFRGYLARRVLWDLRGLVRLKAVVEGPSVKRQTANTLNRTQNASHVQSQINSRRIRMSEENQALQRQLLLKRAKELANLQNGDEWNYSVQSKEQMEAKLLSKYEATMRRERAMAYSFSHQQPWKKSAGPPNLLFMDPTNPQWGWSWSERYMAARPWEAQAEKDPGNDHASIKTGVTITRNEIAKSYARHQLNSAPSTPRSKAGGPLASRKIKAGPSPQAFVSGLEANLVDDDSQSVVSVRSERNRRHSVAGSMVKTDESLGGSPAARKHAVTKSAKAKAREKGLSENGGGSTAAASGGRTKKQLDFPGSPAKPRRHSGPPKVEANELK</sequence>
<gene>
    <name evidence="1" type="ORF">L6452_24515</name>
</gene>
<accession>A0ACB9A932</accession>
<comment type="caution">
    <text evidence="1">The sequence shown here is derived from an EMBL/GenBank/DDBJ whole genome shotgun (WGS) entry which is preliminary data.</text>
</comment>
<dbReference type="EMBL" id="CM042054">
    <property type="protein sequence ID" value="KAI3706637.1"/>
    <property type="molecule type" value="Genomic_DNA"/>
</dbReference>